<evidence type="ECO:0000256" key="4">
    <source>
        <dbReference type="PROSITE-ProRule" id="PRU00176"/>
    </source>
</evidence>
<evidence type="ECO:0000256" key="3">
    <source>
        <dbReference type="ARBA" id="ARBA00022884"/>
    </source>
</evidence>
<dbReference type="EMBL" id="JBFOLK010000014">
    <property type="protein sequence ID" value="KAL2459981.1"/>
    <property type="molecule type" value="Genomic_DNA"/>
</dbReference>
<keyword evidence="7" id="KW-1185">Reference proteome</keyword>
<dbReference type="PROSITE" id="PS50102">
    <property type="entry name" value="RRM"/>
    <property type="match status" value="1"/>
</dbReference>
<keyword evidence="2" id="KW-0677">Repeat</keyword>
<keyword evidence="1" id="KW-0597">Phosphoprotein</keyword>
<dbReference type="SMART" id="SM00360">
    <property type="entry name" value="RRM"/>
    <property type="match status" value="1"/>
</dbReference>
<evidence type="ECO:0000259" key="5">
    <source>
        <dbReference type="PROSITE" id="PS50102"/>
    </source>
</evidence>
<dbReference type="CDD" id="cd12285">
    <property type="entry name" value="RRM3_RBM39_like"/>
    <property type="match status" value="1"/>
</dbReference>
<dbReference type="FunFam" id="3.30.70.330:FF:000276">
    <property type="entry name" value="Splicing factor, CC1-like protein"/>
    <property type="match status" value="1"/>
</dbReference>
<dbReference type="InterPro" id="IPR003954">
    <property type="entry name" value="RRM_euk-type"/>
</dbReference>
<protein>
    <submittedName>
        <fullName evidence="6">Splicing factor</fullName>
    </submittedName>
</protein>
<comment type="caution">
    <text evidence="6">The sequence shown here is derived from an EMBL/GenBank/DDBJ whole genome shotgun (WGS) entry which is preliminary data.</text>
</comment>
<dbReference type="Pfam" id="PF00076">
    <property type="entry name" value="RRM_1"/>
    <property type="match status" value="1"/>
</dbReference>
<organism evidence="6 7">
    <name type="scientific">Abeliophyllum distichum</name>
    <dbReference type="NCBI Taxonomy" id="126358"/>
    <lineage>
        <taxon>Eukaryota</taxon>
        <taxon>Viridiplantae</taxon>
        <taxon>Streptophyta</taxon>
        <taxon>Embryophyta</taxon>
        <taxon>Tracheophyta</taxon>
        <taxon>Spermatophyta</taxon>
        <taxon>Magnoliopsida</taxon>
        <taxon>eudicotyledons</taxon>
        <taxon>Gunneridae</taxon>
        <taxon>Pentapetalae</taxon>
        <taxon>asterids</taxon>
        <taxon>lamiids</taxon>
        <taxon>Lamiales</taxon>
        <taxon>Oleaceae</taxon>
        <taxon>Forsythieae</taxon>
        <taxon>Abeliophyllum</taxon>
    </lineage>
</organism>
<dbReference type="GO" id="GO:0003723">
    <property type="term" value="F:RNA binding"/>
    <property type="evidence" value="ECO:0007669"/>
    <property type="project" value="UniProtKB-UniRule"/>
</dbReference>
<dbReference type="PANTHER" id="PTHR48036">
    <property type="entry name" value="SPLICING FACTOR (PAD-1), PUTATIVE (AFU_ORTHOLOGUE AFUA_1G15810)-RELATED"/>
    <property type="match status" value="1"/>
</dbReference>
<evidence type="ECO:0000256" key="1">
    <source>
        <dbReference type="ARBA" id="ARBA00022553"/>
    </source>
</evidence>
<dbReference type="AlphaFoldDB" id="A0ABD1P7Z1"/>
<sequence length="229" mass="24301">MINENDEGLCCYRSSCNARCWANVADFDDIEGNGLSLNAHSRALLMQKLDRTGTASSIAGSLGTPIVNNPGLSLPTAPVLGAAPVVSSLIASLGQAPVPALAGLAAASLSVPAAAVPSIDTIGVPSECLLLKNMFDPKLETEPDFDLDIKEDVRDECLKFGTLKHIYVDKNTAGFVYLRFENTQSAIAAQQALHGRWFAGKMITATYLLPQNYEDKFPDSRGWAGLGAS</sequence>
<evidence type="ECO:0000313" key="7">
    <source>
        <dbReference type="Proteomes" id="UP001604336"/>
    </source>
</evidence>
<name>A0ABD1P7Z1_9LAMI</name>
<dbReference type="InterPro" id="IPR000504">
    <property type="entry name" value="RRM_dom"/>
</dbReference>
<keyword evidence="3 4" id="KW-0694">RNA-binding</keyword>
<evidence type="ECO:0000313" key="6">
    <source>
        <dbReference type="EMBL" id="KAL2459981.1"/>
    </source>
</evidence>
<feature type="domain" description="RRM" evidence="5">
    <location>
        <begin position="132"/>
        <end position="210"/>
    </location>
</feature>
<gene>
    <name evidence="6" type="ORF">Adt_43401</name>
</gene>
<dbReference type="Proteomes" id="UP001604336">
    <property type="component" value="Unassembled WGS sequence"/>
</dbReference>
<dbReference type="Pfam" id="PF15519">
    <property type="entry name" value="RBM39linker"/>
    <property type="match status" value="1"/>
</dbReference>
<dbReference type="InterPro" id="IPR012677">
    <property type="entry name" value="Nucleotide-bd_a/b_plait_sf"/>
</dbReference>
<dbReference type="SMART" id="SM00361">
    <property type="entry name" value="RRM_1"/>
    <property type="match status" value="1"/>
</dbReference>
<accession>A0ABD1P7Z1</accession>
<dbReference type="Gene3D" id="3.30.70.330">
    <property type="match status" value="1"/>
</dbReference>
<proteinExistence type="predicted"/>
<dbReference type="InterPro" id="IPR006509">
    <property type="entry name" value="RBM39_SF"/>
</dbReference>
<dbReference type="SUPFAM" id="SSF54928">
    <property type="entry name" value="RNA-binding domain, RBD"/>
    <property type="match status" value="1"/>
</dbReference>
<dbReference type="InterPro" id="IPR035979">
    <property type="entry name" value="RBD_domain_sf"/>
</dbReference>
<reference evidence="7" key="1">
    <citation type="submission" date="2024-07" db="EMBL/GenBank/DDBJ databases">
        <title>Two chromosome-level genome assemblies of Korean endemic species Abeliophyllum distichum and Forsythia ovata (Oleaceae).</title>
        <authorList>
            <person name="Jang H."/>
        </authorList>
    </citation>
    <scope>NUCLEOTIDE SEQUENCE [LARGE SCALE GENOMIC DNA]</scope>
</reference>
<evidence type="ECO:0000256" key="2">
    <source>
        <dbReference type="ARBA" id="ARBA00022737"/>
    </source>
</evidence>
<dbReference type="InterPro" id="IPR029123">
    <property type="entry name" value="RBM39_linker"/>
</dbReference>